<evidence type="ECO:0000313" key="3">
    <source>
        <dbReference type="Proteomes" id="UP001419268"/>
    </source>
</evidence>
<evidence type="ECO:0000313" key="2">
    <source>
        <dbReference type="EMBL" id="KAK9088409.1"/>
    </source>
</evidence>
<feature type="compositionally biased region" description="Basic and acidic residues" evidence="1">
    <location>
        <begin position="68"/>
        <end position="86"/>
    </location>
</feature>
<protein>
    <submittedName>
        <fullName evidence="2">Uncharacterized protein</fullName>
    </submittedName>
</protein>
<feature type="compositionally biased region" description="Basic and acidic residues" evidence="1">
    <location>
        <begin position="13"/>
        <end position="27"/>
    </location>
</feature>
<name>A0AAP0HIJ9_9MAGN</name>
<proteinExistence type="predicted"/>
<dbReference type="Proteomes" id="UP001419268">
    <property type="component" value="Unassembled WGS sequence"/>
</dbReference>
<feature type="region of interest" description="Disordered" evidence="1">
    <location>
        <begin position="1"/>
        <end position="107"/>
    </location>
</feature>
<feature type="compositionally biased region" description="Basic and acidic residues" evidence="1">
    <location>
        <begin position="34"/>
        <end position="43"/>
    </location>
</feature>
<gene>
    <name evidence="2" type="ORF">Scep_027491</name>
</gene>
<dbReference type="EMBL" id="JBBNAG010000012">
    <property type="protein sequence ID" value="KAK9088409.1"/>
    <property type="molecule type" value="Genomic_DNA"/>
</dbReference>
<reference evidence="2 3" key="1">
    <citation type="submission" date="2024-01" db="EMBL/GenBank/DDBJ databases">
        <title>Genome assemblies of Stephania.</title>
        <authorList>
            <person name="Yang L."/>
        </authorList>
    </citation>
    <scope>NUCLEOTIDE SEQUENCE [LARGE SCALE GENOMIC DNA]</scope>
    <source>
        <strain evidence="2">JXDWG</strain>
        <tissue evidence="2">Leaf</tissue>
    </source>
</reference>
<dbReference type="AlphaFoldDB" id="A0AAP0HIJ9"/>
<comment type="caution">
    <text evidence="2">The sequence shown here is derived from an EMBL/GenBank/DDBJ whole genome shotgun (WGS) entry which is preliminary data.</text>
</comment>
<organism evidence="2 3">
    <name type="scientific">Stephania cephalantha</name>
    <dbReference type="NCBI Taxonomy" id="152367"/>
    <lineage>
        <taxon>Eukaryota</taxon>
        <taxon>Viridiplantae</taxon>
        <taxon>Streptophyta</taxon>
        <taxon>Embryophyta</taxon>
        <taxon>Tracheophyta</taxon>
        <taxon>Spermatophyta</taxon>
        <taxon>Magnoliopsida</taxon>
        <taxon>Ranunculales</taxon>
        <taxon>Menispermaceae</taxon>
        <taxon>Menispermoideae</taxon>
        <taxon>Cissampelideae</taxon>
        <taxon>Stephania</taxon>
    </lineage>
</organism>
<sequence>MKLKKKCTGGKVSSDRRECLREGEQRKGSQGPPRDQRAERRGLGEGPARALRGTTARLTRGGGGEQEEAGRRGRGVEEDGQRDLRGTVEAAPRQGRWRPEKAVNDRSTGTIPVRRANGEEISDRVRLALPRLHDPDPVALALGGLKLLGTSRWFQPHFVDIIDLLLGWALVPDLSESDRRIIMDSFLQFRKHWLNNLQFSLGLLSKFLDDMDVLLKDGNAGTLERFRILLALFSCFQTVLKATATEMLEMNFLDLVVLSLFSLIFMHSL</sequence>
<feature type="compositionally biased region" description="Low complexity" evidence="1">
    <location>
        <begin position="48"/>
        <end position="59"/>
    </location>
</feature>
<evidence type="ECO:0000256" key="1">
    <source>
        <dbReference type="SAM" id="MobiDB-lite"/>
    </source>
</evidence>
<keyword evidence="3" id="KW-1185">Reference proteome</keyword>
<accession>A0AAP0HIJ9</accession>